<evidence type="ECO:0000256" key="1">
    <source>
        <dbReference type="ARBA" id="ARBA00008998"/>
    </source>
</evidence>
<organism evidence="6 7">
    <name type="scientific">Aphis gossypii</name>
    <name type="common">Cotton aphid</name>
    <dbReference type="NCBI Taxonomy" id="80765"/>
    <lineage>
        <taxon>Eukaryota</taxon>
        <taxon>Metazoa</taxon>
        <taxon>Ecdysozoa</taxon>
        <taxon>Arthropoda</taxon>
        <taxon>Hexapoda</taxon>
        <taxon>Insecta</taxon>
        <taxon>Pterygota</taxon>
        <taxon>Neoptera</taxon>
        <taxon>Paraneoptera</taxon>
        <taxon>Hemiptera</taxon>
        <taxon>Sternorrhyncha</taxon>
        <taxon>Aphidomorpha</taxon>
        <taxon>Aphidoidea</taxon>
        <taxon>Aphididae</taxon>
        <taxon>Aphidini</taxon>
        <taxon>Aphis</taxon>
        <taxon>Aphis</taxon>
    </lineage>
</organism>
<dbReference type="Proteomes" id="UP001154329">
    <property type="component" value="Chromosome 3"/>
</dbReference>
<evidence type="ECO:0000313" key="6">
    <source>
        <dbReference type="EMBL" id="CAH1731065.1"/>
    </source>
</evidence>
<comment type="similarity">
    <text evidence="1">Belongs to the CCDC25 family.</text>
</comment>
<reference evidence="6" key="1">
    <citation type="submission" date="2022-02" db="EMBL/GenBank/DDBJ databases">
        <authorList>
            <person name="King R."/>
        </authorList>
    </citation>
    <scope>NUCLEOTIDE SEQUENCE</scope>
</reference>
<dbReference type="OrthoDB" id="200398at2759"/>
<name>A0A9P0J8D5_APHGO</name>
<feature type="compositionally biased region" description="Basic and acidic residues" evidence="4">
    <location>
        <begin position="145"/>
        <end position="180"/>
    </location>
</feature>
<dbReference type="AlphaFoldDB" id="A0A9P0J8D5"/>
<feature type="compositionally biased region" description="Polar residues" evidence="4">
    <location>
        <begin position="189"/>
        <end position="199"/>
    </location>
</feature>
<dbReference type="Pfam" id="PF05670">
    <property type="entry name" value="NFACT-R_1"/>
    <property type="match status" value="1"/>
</dbReference>
<dbReference type="EMBL" id="OU899036">
    <property type="protein sequence ID" value="CAH1731065.1"/>
    <property type="molecule type" value="Genomic_DNA"/>
</dbReference>
<dbReference type="InterPro" id="IPR008532">
    <property type="entry name" value="NFACT_RNA-bd"/>
</dbReference>
<evidence type="ECO:0000256" key="4">
    <source>
        <dbReference type="SAM" id="MobiDB-lite"/>
    </source>
</evidence>
<reference evidence="6" key="2">
    <citation type="submission" date="2022-10" db="EMBL/GenBank/DDBJ databases">
        <authorList>
            <consortium name="ENA_rothamsted_submissions"/>
            <consortium name="culmorum"/>
            <person name="King R."/>
        </authorList>
    </citation>
    <scope>NUCLEOTIDE SEQUENCE</scope>
</reference>
<feature type="region of interest" description="Disordered" evidence="4">
    <location>
        <begin position="189"/>
        <end position="208"/>
    </location>
</feature>
<evidence type="ECO:0000256" key="3">
    <source>
        <dbReference type="ARBA" id="ARBA00024214"/>
    </source>
</evidence>
<dbReference type="PANTHER" id="PTHR13049:SF2">
    <property type="entry name" value="COILED-COIL DOMAIN-CONTAINING PROTEIN 25"/>
    <property type="match status" value="1"/>
</dbReference>
<evidence type="ECO:0000259" key="5">
    <source>
        <dbReference type="Pfam" id="PF05670"/>
    </source>
</evidence>
<dbReference type="PANTHER" id="PTHR13049">
    <property type="entry name" value="DUF814-RELATED"/>
    <property type="match status" value="1"/>
</dbReference>
<feature type="domain" description="NFACT RNA-binding" evidence="5">
    <location>
        <begin position="3"/>
        <end position="111"/>
    </location>
</feature>
<keyword evidence="7" id="KW-1185">Reference proteome</keyword>
<proteinExistence type="inferred from homology"/>
<protein>
    <recommendedName>
        <fullName evidence="2">Coiled-coil domain-containing protein 25</fullName>
    </recommendedName>
</protein>
<gene>
    <name evidence="6" type="ORF">APHIGO_LOCUS7857</name>
</gene>
<dbReference type="InterPro" id="IPR039730">
    <property type="entry name" value="Jlp2/Ccd25"/>
</dbReference>
<evidence type="ECO:0000256" key="2">
    <source>
        <dbReference type="ARBA" id="ARBA00016700"/>
    </source>
</evidence>
<comment type="subunit">
    <text evidence="3">Interacts (via cytoplasmic region) with ILK.</text>
</comment>
<accession>A0A9P0J8D5</accession>
<feature type="region of interest" description="Disordered" evidence="4">
    <location>
        <begin position="145"/>
        <end position="183"/>
    </location>
</feature>
<evidence type="ECO:0000313" key="7">
    <source>
        <dbReference type="Proteomes" id="UP001154329"/>
    </source>
</evidence>
<sequence length="208" mass="23932">MVLQYTSTAVDPPVMLLRGVDSYENDELIENMLPEDVWFHVDSLSSAHVYLRLKEGQTIDDIPKPLLEDACQLVKANSIQGCKLAEVQVVYTMWSNLKKLPGMKPGEVSFVNSSSVKKVKVKKEKTIVNRLQKTEKTIVIDYESERADRDRREAEKKKAERKINLEKKKEEERRNREAAELKSYSSLMKTENMTANTDYSGYDSDSFM</sequence>